<dbReference type="PANTHER" id="PTHR18919:SF107">
    <property type="entry name" value="ACETYL-COA ACETYLTRANSFERASE, CYTOSOLIC"/>
    <property type="match status" value="1"/>
</dbReference>
<name>D3S267_FERPA</name>
<dbReference type="Pfam" id="PF02803">
    <property type="entry name" value="Thiolase_C"/>
    <property type="match status" value="1"/>
</dbReference>
<reference evidence="7 8" key="2">
    <citation type="journal article" date="2011" name="Stand. Genomic Sci.">
        <title>Complete genome sequence of Ferroglobus placidus AEDII12DO.</title>
        <authorList>
            <person name="Anderson I."/>
            <person name="Risso C."/>
            <person name="Holmes D."/>
            <person name="Lucas S."/>
            <person name="Copeland A."/>
            <person name="Lapidus A."/>
            <person name="Cheng J.F."/>
            <person name="Bruce D."/>
            <person name="Goodwin L."/>
            <person name="Pitluck S."/>
            <person name="Saunders E."/>
            <person name="Brettin T."/>
            <person name="Detter J.C."/>
            <person name="Han C."/>
            <person name="Tapia R."/>
            <person name="Larimer F."/>
            <person name="Land M."/>
            <person name="Hauser L."/>
            <person name="Woyke T."/>
            <person name="Lovley D."/>
            <person name="Kyrpides N."/>
            <person name="Ivanova N."/>
        </authorList>
    </citation>
    <scope>NUCLEOTIDE SEQUENCE [LARGE SCALE GENOMIC DNA]</scope>
    <source>
        <strain evidence="8">DSM 10642 / AEDII12DO</strain>
    </source>
</reference>
<evidence type="ECO:0000256" key="2">
    <source>
        <dbReference type="ARBA" id="ARBA00022679"/>
    </source>
</evidence>
<keyword evidence="8" id="KW-1185">Reference proteome</keyword>
<dbReference type="Gene3D" id="3.40.47.10">
    <property type="match status" value="3"/>
</dbReference>
<dbReference type="EC" id="2.3.1.9" evidence="7"/>
<dbReference type="OrthoDB" id="25212at2157"/>
<dbReference type="GeneID" id="8779991"/>
<dbReference type="Pfam" id="PF00108">
    <property type="entry name" value="Thiolase_N"/>
    <property type="match status" value="2"/>
</dbReference>
<dbReference type="NCBIfam" id="TIGR01930">
    <property type="entry name" value="AcCoA-C-Actrans"/>
    <property type="match status" value="1"/>
</dbReference>
<keyword evidence="4 7" id="KW-0012">Acyltransferase</keyword>
<dbReference type="InterPro" id="IPR002155">
    <property type="entry name" value="Thiolase"/>
</dbReference>
<evidence type="ECO:0000259" key="6">
    <source>
        <dbReference type="Pfam" id="PF02803"/>
    </source>
</evidence>
<dbReference type="HOGENOM" id="CLU_031026_0_0_2"/>
<feature type="domain" description="Thiolase N-terminal" evidence="5">
    <location>
        <begin position="2"/>
        <end position="45"/>
    </location>
</feature>
<dbReference type="FunFam" id="3.40.47.10:FF:000010">
    <property type="entry name" value="Acetyl-CoA acetyltransferase (Thiolase)"/>
    <property type="match status" value="1"/>
</dbReference>
<protein>
    <submittedName>
        <fullName evidence="7">Acetyl-CoA acetyltransferase</fullName>
        <ecNumber evidence="7">2.3.1.9</ecNumber>
    </submittedName>
</protein>
<gene>
    <name evidence="7" type="ordered locus">Ferp_2450</name>
</gene>
<feature type="domain" description="Thiolase C-terminal" evidence="6">
    <location>
        <begin position="304"/>
        <end position="424"/>
    </location>
</feature>
<dbReference type="InterPro" id="IPR020616">
    <property type="entry name" value="Thiolase_N"/>
</dbReference>
<dbReference type="GO" id="GO:0003985">
    <property type="term" value="F:acetyl-CoA C-acetyltransferase activity"/>
    <property type="evidence" value="ECO:0007669"/>
    <property type="project" value="UniProtKB-EC"/>
</dbReference>
<dbReference type="InterPro" id="IPR020615">
    <property type="entry name" value="Thiolase_acyl_enz_int_AS"/>
</dbReference>
<evidence type="ECO:0000256" key="1">
    <source>
        <dbReference type="ARBA" id="ARBA00010982"/>
    </source>
</evidence>
<evidence type="ECO:0000259" key="5">
    <source>
        <dbReference type="Pfam" id="PF00108"/>
    </source>
</evidence>
<dbReference type="SUPFAM" id="SSF53901">
    <property type="entry name" value="Thiolase-like"/>
    <property type="match status" value="3"/>
</dbReference>
<dbReference type="AlphaFoldDB" id="D3S267"/>
<comment type="similarity">
    <text evidence="1">Belongs to the thiolase-like superfamily. Thiolase family.</text>
</comment>
<dbReference type="PROSITE" id="PS00098">
    <property type="entry name" value="THIOLASE_1"/>
    <property type="match status" value="1"/>
</dbReference>
<dbReference type="PaxDb" id="589924-Ferp_2450"/>
<dbReference type="InterPro" id="IPR020610">
    <property type="entry name" value="Thiolase_AS"/>
</dbReference>
<dbReference type="EMBL" id="CP001899">
    <property type="protein sequence ID" value="ADC66558.1"/>
    <property type="molecule type" value="Genomic_DNA"/>
</dbReference>
<dbReference type="Proteomes" id="UP000002613">
    <property type="component" value="Chromosome"/>
</dbReference>
<evidence type="ECO:0000313" key="7">
    <source>
        <dbReference type="EMBL" id="ADC66558.1"/>
    </source>
</evidence>
<dbReference type="InterPro" id="IPR020617">
    <property type="entry name" value="Thiolase_C"/>
</dbReference>
<dbReference type="GO" id="GO:0008299">
    <property type="term" value="P:isoprenoid biosynthetic process"/>
    <property type="evidence" value="ECO:0007669"/>
    <property type="project" value="UniProtKB-KW"/>
</dbReference>
<evidence type="ECO:0000313" key="8">
    <source>
        <dbReference type="Proteomes" id="UP000002613"/>
    </source>
</evidence>
<reference evidence="8" key="1">
    <citation type="submission" date="2010-02" db="EMBL/GenBank/DDBJ databases">
        <title>Complete sequence of Ferroglobus placidus DSM 10642.</title>
        <authorList>
            <consortium name="US DOE Joint Genome Institute"/>
            <person name="Lucas S."/>
            <person name="Copeland A."/>
            <person name="Lapidus A."/>
            <person name="Cheng J.-F."/>
            <person name="Bruce D."/>
            <person name="Goodwin L."/>
            <person name="Pitluck S."/>
            <person name="Saunders E."/>
            <person name="Brettin T."/>
            <person name="Detter J.C."/>
            <person name="Han C."/>
            <person name="Tapia R."/>
            <person name="Larimer F."/>
            <person name="Land M."/>
            <person name="Hauser L."/>
            <person name="Kyrpides N."/>
            <person name="Ivanova N."/>
            <person name="Holmes D."/>
            <person name="Lovley D."/>
            <person name="Kyrpides N."/>
            <person name="Anderson I.J."/>
            <person name="Woyke T."/>
        </authorList>
    </citation>
    <scope>NUCLEOTIDE SEQUENCE [LARGE SCALE GENOMIC DNA]</scope>
    <source>
        <strain evidence="8">DSM 10642 / AEDII12DO</strain>
    </source>
</reference>
<organism evidence="7 8">
    <name type="scientific">Ferroglobus placidus (strain DSM 10642 / AEDII12DO)</name>
    <dbReference type="NCBI Taxonomy" id="589924"/>
    <lineage>
        <taxon>Archaea</taxon>
        <taxon>Methanobacteriati</taxon>
        <taxon>Methanobacteriota</taxon>
        <taxon>Archaeoglobi</taxon>
        <taxon>Archaeoglobales</taxon>
        <taxon>Archaeoglobaceae</taxon>
        <taxon>Ferroglobus</taxon>
    </lineage>
</organism>
<evidence type="ECO:0000256" key="4">
    <source>
        <dbReference type="ARBA" id="ARBA00023315"/>
    </source>
</evidence>
<dbReference type="CDD" id="cd00751">
    <property type="entry name" value="thiolase"/>
    <property type="match status" value="1"/>
</dbReference>
<keyword evidence="2 7" id="KW-0808">Transferase</keyword>
<evidence type="ECO:0000256" key="3">
    <source>
        <dbReference type="ARBA" id="ARBA00023229"/>
    </source>
</evidence>
<feature type="domain" description="Thiolase N-terminal" evidence="5">
    <location>
        <begin position="78"/>
        <end position="293"/>
    </location>
</feature>
<keyword evidence="3" id="KW-0414">Isoprene biosynthesis</keyword>
<dbReference type="PANTHER" id="PTHR18919">
    <property type="entry name" value="ACETYL-COA C-ACYLTRANSFERASE"/>
    <property type="match status" value="1"/>
</dbReference>
<dbReference type="KEGG" id="fpl:Ferp_2450"/>
<dbReference type="eggNOG" id="arCOG01282">
    <property type="taxonomic scope" value="Archaea"/>
</dbReference>
<dbReference type="RefSeq" id="WP_012966892.1">
    <property type="nucleotide sequence ID" value="NC_013849.1"/>
</dbReference>
<proteinExistence type="inferred from homology"/>
<dbReference type="InterPro" id="IPR016039">
    <property type="entry name" value="Thiolase-like"/>
</dbReference>
<dbReference type="PROSITE" id="PS00099">
    <property type="entry name" value="THIOLASE_3"/>
    <property type="match status" value="1"/>
</dbReference>
<dbReference type="STRING" id="589924.Ferp_2450"/>
<dbReference type="PIRSF" id="PIRSF000429">
    <property type="entry name" value="Ac-CoA_Ac_transf"/>
    <property type="match status" value="1"/>
</dbReference>
<sequence length="425" mass="45770">MVVIVDGVRTPVGRFGGSLASLKAYELGSIAIKGLLKKLKVKPKVSEESYEFYPEKLPKGMIELEKKYFDYEGDELIIDEVVMGNVIQAAQGQNPARQASIFAGIPKEVPAYTVNKVCGSGLKAIALAASEIKAGNARCIIAGGMESMSNSPYASLKARWGYRMSINVYDEVIDVMVYDGLWEKFYGYHMGVTAENIAELYQISREEQDKLAFESHMRAVKAIDEGKFKEEIVPVVVKEKKGERVVDTDEHPRRDTSLEKLAKLPPVFKEGGTVTAGNASGINDGAAALLVMDDKAAEESGLDAKVRILSYASAGIDPAYMGLGPIPAIKKACKLAGVSLDDIDLIELNEAFAAQALAVIKELNLDLNRVNVNGSGISLGHPIGATGARITVTLIHEMERRKADLGLAALCIGGGMGIAMVFERI</sequence>
<accession>D3S267</accession>